<comment type="caution">
    <text evidence="2">The sequence shown here is derived from an EMBL/GenBank/DDBJ whole genome shotgun (WGS) entry which is preliminary data.</text>
</comment>
<dbReference type="SUPFAM" id="SSF55874">
    <property type="entry name" value="ATPase domain of HSP90 chaperone/DNA topoisomerase II/histidine kinase"/>
    <property type="match status" value="1"/>
</dbReference>
<evidence type="ECO:0000256" key="1">
    <source>
        <dbReference type="SAM" id="MobiDB-lite"/>
    </source>
</evidence>
<keyword evidence="3" id="KW-1185">Reference proteome</keyword>
<gene>
    <name evidence="2" type="ORF">E4656_11885</name>
</gene>
<proteinExistence type="predicted"/>
<protein>
    <submittedName>
        <fullName evidence="2">DNA mismatch repair protein</fullName>
    </submittedName>
</protein>
<dbReference type="RefSeq" id="WP_135483493.1">
    <property type="nucleotide sequence ID" value="NZ_SRMF01000004.1"/>
</dbReference>
<organism evidence="2 3">
    <name type="scientific">Natronospirillum operosum</name>
    <dbReference type="NCBI Taxonomy" id="2759953"/>
    <lineage>
        <taxon>Bacteria</taxon>
        <taxon>Pseudomonadati</taxon>
        <taxon>Pseudomonadota</taxon>
        <taxon>Gammaproteobacteria</taxon>
        <taxon>Oceanospirillales</taxon>
        <taxon>Natronospirillaceae</taxon>
        <taxon>Natronospirillum</taxon>
    </lineage>
</organism>
<dbReference type="Pfam" id="PF13589">
    <property type="entry name" value="HATPase_c_3"/>
    <property type="match status" value="1"/>
</dbReference>
<evidence type="ECO:0000313" key="2">
    <source>
        <dbReference type="EMBL" id="TGG92821.1"/>
    </source>
</evidence>
<feature type="region of interest" description="Disordered" evidence="1">
    <location>
        <begin position="370"/>
        <end position="401"/>
    </location>
</feature>
<dbReference type="EMBL" id="SRMF01000004">
    <property type="protein sequence ID" value="TGG92821.1"/>
    <property type="molecule type" value="Genomic_DNA"/>
</dbReference>
<evidence type="ECO:0000313" key="3">
    <source>
        <dbReference type="Proteomes" id="UP000297475"/>
    </source>
</evidence>
<dbReference type="AlphaFoldDB" id="A0A4Z0WAR6"/>
<dbReference type="Proteomes" id="UP000297475">
    <property type="component" value="Unassembled WGS sequence"/>
</dbReference>
<dbReference type="OrthoDB" id="9813438at2"/>
<sequence>MPDNQNFNFEISLSVLNHLGRNLYRNFITVLGEAISNAWDADAKNVWININRESSTFSIRDDGVGMDSDDFQNKFLKIGYSKRKDGGMKSASGRPFIGAKGIGKLALLSCAERISVFSRKQGLEYVGGLINNSDLDRAIQSDLTPEKYPLEGLNFDLISDLIDQHPQGTIVIFEDTKEQIRNSIAHIKKMLALSFRFTLIDKEFSIFVNDEQVSINDLKDLVQKTEFLWDINNCQDSFLNALGNLKHDKIELTTALDIKGFVASVELPRHLKITGTEERATIDLFVNGRLREKNLIKHIPTQRIVESYIYGQIHFDSMDSEGKDPFTSSREGVVEDDANFQALLDYLKRDALLRIFDDWDKYRLRRGEEGDVENERKTKKQRKARDLYTATQDEYRPEKDAPAKDQVDAWLDELRDDAEFNVSAYVDCFLSENLVRKYLEDKRVPLKPNIEKTAQEWRDREANRKGEANISFSIRKGNNDLSYLGMDDLAFSVERKKDGGKSQSLWTDAVSYRPVRNVVGHTGLLTENGKAHLSLAYENIKARVKKLVSGIDKG</sequence>
<accession>A0A4Z0WAR6</accession>
<name>A0A4Z0WAR6_9GAMM</name>
<dbReference type="InterPro" id="IPR036890">
    <property type="entry name" value="HATPase_C_sf"/>
</dbReference>
<reference evidence="2 3" key="1">
    <citation type="submission" date="2019-04" db="EMBL/GenBank/DDBJ databases">
        <title>Natronospirillum operosus gen. nov., sp. nov., a haloalkaliphilic satellite isolated from decaying biomass of laboratory culture of cyanobacterium Geitlerinema sp. and proposal of Natronospirillaceae fam. nov. and Saccharospirillaceae fam. nov.</title>
        <authorList>
            <person name="Kevbrin V."/>
            <person name="Boltyanskaya Y."/>
            <person name="Koziaeva V."/>
            <person name="Grouzdev D.S."/>
            <person name="Park M."/>
            <person name="Cho J."/>
        </authorList>
    </citation>
    <scope>NUCLEOTIDE SEQUENCE [LARGE SCALE GENOMIC DNA]</scope>
    <source>
        <strain evidence="2 3">G-116</strain>
    </source>
</reference>
<dbReference type="Gene3D" id="3.30.565.10">
    <property type="entry name" value="Histidine kinase-like ATPase, C-terminal domain"/>
    <property type="match status" value="1"/>
</dbReference>